<reference evidence="2" key="1">
    <citation type="submission" date="2021-01" db="EMBL/GenBank/DDBJ databases">
        <authorList>
            <person name="Corre E."/>
            <person name="Pelletier E."/>
            <person name="Niang G."/>
            <person name="Scheremetjew M."/>
            <person name="Finn R."/>
            <person name="Kale V."/>
            <person name="Holt S."/>
            <person name="Cochrane G."/>
            <person name="Meng A."/>
            <person name="Brown T."/>
            <person name="Cohen L."/>
        </authorList>
    </citation>
    <scope>NUCLEOTIDE SEQUENCE</scope>
    <source>
        <strain evidence="2">CCMP3105</strain>
    </source>
</reference>
<gene>
    <name evidence="2" type="ORF">AMON00008_LOCUS51150</name>
</gene>
<name>A0A7S4SJG3_9DINO</name>
<sequence>MAVDVVALLLLAACAGGADAVGVTASTGSPREYPSSESDRAAWFRKLHGQWPPLRTYPGGLLREESESPGWRRHMEDFEAEARSLAPASDEHDWRWERWLELAQMRLAKNYSAKGWMHTRLDSRVHAGVLGAWQEASSKSDLEDEGEVGFYISGDREFWDIDNLEPGLHARLITDVQARLAAWVGIPDPTDLQPHAAYGLRSYLNGSVLKPHVDLVTTHVLSAIYCVEVRQPEGSEPWLVGTEVDFSGQPAWVDLRDGELFLYESAKLPHGRPTTFVGARYTAIFMHFRPPDWNLENYDRVYAVPPDYDSRRPRSPPAAEL</sequence>
<evidence type="ECO:0000313" key="2">
    <source>
        <dbReference type="EMBL" id="CAE4647638.1"/>
    </source>
</evidence>
<feature type="chain" id="PRO_5031171211" description="Fe2OG dioxygenase domain-containing protein" evidence="1">
    <location>
        <begin position="21"/>
        <end position="321"/>
    </location>
</feature>
<keyword evidence="1" id="KW-0732">Signal</keyword>
<organism evidence="2">
    <name type="scientific">Alexandrium monilatum</name>
    <dbReference type="NCBI Taxonomy" id="311494"/>
    <lineage>
        <taxon>Eukaryota</taxon>
        <taxon>Sar</taxon>
        <taxon>Alveolata</taxon>
        <taxon>Dinophyceae</taxon>
        <taxon>Gonyaulacales</taxon>
        <taxon>Pyrocystaceae</taxon>
        <taxon>Alexandrium</taxon>
    </lineage>
</organism>
<evidence type="ECO:0008006" key="3">
    <source>
        <dbReference type="Google" id="ProtNLM"/>
    </source>
</evidence>
<accession>A0A7S4SJG3</accession>
<dbReference type="EMBL" id="HBNR01072171">
    <property type="protein sequence ID" value="CAE4647638.1"/>
    <property type="molecule type" value="Transcribed_RNA"/>
</dbReference>
<proteinExistence type="predicted"/>
<dbReference type="AlphaFoldDB" id="A0A7S4SJG3"/>
<protein>
    <recommendedName>
        <fullName evidence="3">Fe2OG dioxygenase domain-containing protein</fullName>
    </recommendedName>
</protein>
<feature type="signal peptide" evidence="1">
    <location>
        <begin position="1"/>
        <end position="20"/>
    </location>
</feature>
<evidence type="ECO:0000256" key="1">
    <source>
        <dbReference type="SAM" id="SignalP"/>
    </source>
</evidence>